<dbReference type="Gene3D" id="3.30.1360.10">
    <property type="entry name" value="RNA polymerase, RBP11-like subunit"/>
    <property type="match status" value="1"/>
</dbReference>
<dbReference type="InterPro" id="IPR036603">
    <property type="entry name" value="RBP11-like"/>
</dbReference>
<keyword evidence="1 4" id="KW-0240">DNA-directed RNA polymerase</keyword>
<evidence type="ECO:0000256" key="2">
    <source>
        <dbReference type="ARBA" id="ARBA00023163"/>
    </source>
</evidence>
<dbReference type="OrthoDB" id="1737882at2759"/>
<protein>
    <submittedName>
        <fullName evidence="4">DNA-directed RNA polymerase II, IV and V subunit 11</fullName>
    </submittedName>
</protein>
<dbReference type="GO" id="GO:0046983">
    <property type="term" value="F:protein dimerization activity"/>
    <property type="evidence" value="ECO:0007669"/>
    <property type="project" value="InterPro"/>
</dbReference>
<reference evidence="4 5" key="1">
    <citation type="journal article" date="2015" name="Proc. Natl. Acad. Sci. U.S.A.">
        <title>The resurrection genome of Boea hygrometrica: A blueprint for survival of dehydration.</title>
        <authorList>
            <person name="Xiao L."/>
            <person name="Yang G."/>
            <person name="Zhang L."/>
            <person name="Yang X."/>
            <person name="Zhao S."/>
            <person name="Ji Z."/>
            <person name="Zhou Q."/>
            <person name="Hu M."/>
            <person name="Wang Y."/>
            <person name="Chen M."/>
            <person name="Xu Y."/>
            <person name="Jin H."/>
            <person name="Xiao X."/>
            <person name="Hu G."/>
            <person name="Bao F."/>
            <person name="Hu Y."/>
            <person name="Wan P."/>
            <person name="Li L."/>
            <person name="Deng X."/>
            <person name="Kuang T."/>
            <person name="Xiang C."/>
            <person name="Zhu J.K."/>
            <person name="Oliver M.J."/>
            <person name="He Y."/>
        </authorList>
    </citation>
    <scope>NUCLEOTIDE SEQUENCE [LARGE SCALE GENOMIC DNA]</scope>
    <source>
        <strain evidence="5">cv. XS01</strain>
    </source>
</reference>
<evidence type="ECO:0000313" key="4">
    <source>
        <dbReference type="EMBL" id="KZV46583.1"/>
    </source>
</evidence>
<gene>
    <name evidence="4" type="ORF">F511_39405</name>
</gene>
<proteinExistence type="predicted"/>
<keyword evidence="5" id="KW-1185">Reference proteome</keyword>
<dbReference type="EMBL" id="KQ995498">
    <property type="protein sequence ID" value="KZV46583.1"/>
    <property type="molecule type" value="Genomic_DNA"/>
</dbReference>
<keyword evidence="2" id="KW-0804">Transcription</keyword>
<evidence type="ECO:0000256" key="3">
    <source>
        <dbReference type="SAM" id="Coils"/>
    </source>
</evidence>
<sequence length="94" mass="10612">MDPVRAEIDTSASFESVKEAATRFGGMAFWRPISLKNASELVGKKVHTTSQSSPMQAYNQAINDLNKELDHLKNEFEIADLKVVIYEDWTQQHG</sequence>
<dbReference type="GO" id="GO:0006351">
    <property type="term" value="P:DNA-templated transcription"/>
    <property type="evidence" value="ECO:0007669"/>
    <property type="project" value="InterPro"/>
</dbReference>
<keyword evidence="3" id="KW-0175">Coiled coil</keyword>
<feature type="coiled-coil region" evidence="3">
    <location>
        <begin position="55"/>
        <end position="82"/>
    </location>
</feature>
<evidence type="ECO:0000313" key="5">
    <source>
        <dbReference type="Proteomes" id="UP000250235"/>
    </source>
</evidence>
<name>A0A2Z7CIP7_9LAMI</name>
<dbReference type="GO" id="GO:0000428">
    <property type="term" value="C:DNA-directed RNA polymerase complex"/>
    <property type="evidence" value="ECO:0007669"/>
    <property type="project" value="UniProtKB-KW"/>
</dbReference>
<accession>A0A2Z7CIP7</accession>
<evidence type="ECO:0000256" key="1">
    <source>
        <dbReference type="ARBA" id="ARBA00022478"/>
    </source>
</evidence>
<organism evidence="4 5">
    <name type="scientific">Dorcoceras hygrometricum</name>
    <dbReference type="NCBI Taxonomy" id="472368"/>
    <lineage>
        <taxon>Eukaryota</taxon>
        <taxon>Viridiplantae</taxon>
        <taxon>Streptophyta</taxon>
        <taxon>Embryophyta</taxon>
        <taxon>Tracheophyta</taxon>
        <taxon>Spermatophyta</taxon>
        <taxon>Magnoliopsida</taxon>
        <taxon>eudicotyledons</taxon>
        <taxon>Gunneridae</taxon>
        <taxon>Pentapetalae</taxon>
        <taxon>asterids</taxon>
        <taxon>lamiids</taxon>
        <taxon>Lamiales</taxon>
        <taxon>Gesneriaceae</taxon>
        <taxon>Didymocarpoideae</taxon>
        <taxon>Trichosporeae</taxon>
        <taxon>Loxocarpinae</taxon>
        <taxon>Dorcoceras</taxon>
    </lineage>
</organism>
<dbReference type="Proteomes" id="UP000250235">
    <property type="component" value="Unassembled WGS sequence"/>
</dbReference>
<dbReference type="AlphaFoldDB" id="A0A2Z7CIP7"/>